<dbReference type="RefSeq" id="WP_166322329.1">
    <property type="nucleotide sequence ID" value="NZ_CP049934.1"/>
</dbReference>
<dbReference type="Proteomes" id="UP000501387">
    <property type="component" value="Chromosome"/>
</dbReference>
<name>A0A6G8FHM7_9MICO</name>
<keyword evidence="3" id="KW-1185">Reference proteome</keyword>
<evidence type="ECO:0000313" key="3">
    <source>
        <dbReference type="Proteomes" id="UP000501387"/>
    </source>
</evidence>
<evidence type="ECO:0000256" key="1">
    <source>
        <dbReference type="SAM" id="Phobius"/>
    </source>
</evidence>
<keyword evidence="1" id="KW-0812">Transmembrane</keyword>
<feature type="transmembrane region" description="Helical" evidence="1">
    <location>
        <begin position="35"/>
        <end position="62"/>
    </location>
</feature>
<organism evidence="2 3">
    <name type="scientific">Leucobacter insecticola</name>
    <dbReference type="NCBI Taxonomy" id="2714934"/>
    <lineage>
        <taxon>Bacteria</taxon>
        <taxon>Bacillati</taxon>
        <taxon>Actinomycetota</taxon>
        <taxon>Actinomycetes</taxon>
        <taxon>Micrococcales</taxon>
        <taxon>Microbacteriaceae</taxon>
        <taxon>Leucobacter</taxon>
    </lineage>
</organism>
<reference evidence="2 3" key="1">
    <citation type="submission" date="2020-03" db="EMBL/GenBank/DDBJ databases">
        <title>Leucobacter sp. nov., isolated from beetles.</title>
        <authorList>
            <person name="Hyun D.-W."/>
            <person name="Bae J.-W."/>
        </authorList>
    </citation>
    <scope>NUCLEOTIDE SEQUENCE [LARGE SCALE GENOMIC DNA]</scope>
    <source>
        <strain evidence="2 3">HDW9B</strain>
    </source>
</reference>
<keyword evidence="1" id="KW-1133">Transmembrane helix</keyword>
<feature type="transmembrane region" description="Helical" evidence="1">
    <location>
        <begin position="68"/>
        <end position="85"/>
    </location>
</feature>
<evidence type="ECO:0000313" key="2">
    <source>
        <dbReference type="EMBL" id="QIM15864.1"/>
    </source>
</evidence>
<dbReference type="InterPro" id="IPR019277">
    <property type="entry name" value="DUF2304"/>
</dbReference>
<gene>
    <name evidence="2" type="ORF">G7067_04650</name>
</gene>
<proteinExistence type="predicted"/>
<dbReference type="KEGG" id="lins:G7067_04650"/>
<protein>
    <submittedName>
        <fullName evidence="2">DUF2304 domain-containing protein</fullName>
    </submittedName>
</protein>
<sequence>MSIFQLLLIAAVIIAASIAVRYLPGERSLALKRIFAISFVLIAVLAILFPGVLTYIAGFFGIGRGTDLLLYVFIVMTLLFAVATVRAKARSDARVTDLARAVALMEARIREDKR</sequence>
<dbReference type="Pfam" id="PF10066">
    <property type="entry name" value="DUF2304"/>
    <property type="match status" value="1"/>
</dbReference>
<dbReference type="AlphaFoldDB" id="A0A6G8FHM7"/>
<accession>A0A6G8FHM7</accession>
<feature type="transmembrane region" description="Helical" evidence="1">
    <location>
        <begin position="6"/>
        <end position="23"/>
    </location>
</feature>
<dbReference type="EMBL" id="CP049934">
    <property type="protein sequence ID" value="QIM15864.1"/>
    <property type="molecule type" value="Genomic_DNA"/>
</dbReference>
<keyword evidence="1" id="KW-0472">Membrane</keyword>